<dbReference type="PANTHER" id="PTHR37833:SF1">
    <property type="entry name" value="SIGNAL PEPTIDE PROTEIN"/>
    <property type="match status" value="1"/>
</dbReference>
<keyword evidence="2" id="KW-1185">Reference proteome</keyword>
<proteinExistence type="predicted"/>
<dbReference type="Proteomes" id="UP000261284">
    <property type="component" value="Unassembled WGS sequence"/>
</dbReference>
<sequence length="176" mass="19239">MNKLIFVKIGPLIKILKFLNNFKRSNHKSMKKIILFASILIAGTAVKAQTAATPAQPTQITPAATIEQVLKFQEADHEMGKIPYGKPVEYDVTITNISKDSVKIQNVQAGCGCTTPKWKAGPYAPGETFKITVGFNGYTEGHFNKNVTIYFAGGLTKFLTFHGETFKPAATTPTTK</sequence>
<organism evidence="1 2">
    <name type="scientific">Deminuibacter soli</name>
    <dbReference type="NCBI Taxonomy" id="2291815"/>
    <lineage>
        <taxon>Bacteria</taxon>
        <taxon>Pseudomonadati</taxon>
        <taxon>Bacteroidota</taxon>
        <taxon>Chitinophagia</taxon>
        <taxon>Chitinophagales</taxon>
        <taxon>Chitinophagaceae</taxon>
        <taxon>Deminuibacter</taxon>
    </lineage>
</organism>
<dbReference type="Gene3D" id="2.60.40.10">
    <property type="entry name" value="Immunoglobulins"/>
    <property type="match status" value="1"/>
</dbReference>
<evidence type="ECO:0000313" key="1">
    <source>
        <dbReference type="EMBL" id="RFM26013.1"/>
    </source>
</evidence>
<reference evidence="1 2" key="1">
    <citation type="submission" date="2018-08" db="EMBL/GenBank/DDBJ databases">
        <title>Chitinophagaceae sp. K23C18032701, a novel bacterium isolated from forest soil.</title>
        <authorList>
            <person name="Wang C."/>
        </authorList>
    </citation>
    <scope>NUCLEOTIDE SEQUENCE [LARGE SCALE GENOMIC DNA]</scope>
    <source>
        <strain evidence="1 2">K23C18032701</strain>
    </source>
</reference>
<dbReference type="InterPro" id="IPR011467">
    <property type="entry name" value="DUF1573"/>
</dbReference>
<dbReference type="EMBL" id="QTJU01000012">
    <property type="protein sequence ID" value="RFM26013.1"/>
    <property type="molecule type" value="Genomic_DNA"/>
</dbReference>
<accession>A0A3E1NDF1</accession>
<evidence type="ECO:0000313" key="2">
    <source>
        <dbReference type="Proteomes" id="UP000261284"/>
    </source>
</evidence>
<dbReference type="PANTHER" id="PTHR37833">
    <property type="entry name" value="LIPOPROTEIN-RELATED"/>
    <property type="match status" value="1"/>
</dbReference>
<comment type="caution">
    <text evidence="1">The sequence shown here is derived from an EMBL/GenBank/DDBJ whole genome shotgun (WGS) entry which is preliminary data.</text>
</comment>
<dbReference type="InterPro" id="IPR013783">
    <property type="entry name" value="Ig-like_fold"/>
</dbReference>
<name>A0A3E1NDF1_9BACT</name>
<dbReference type="Pfam" id="PF07610">
    <property type="entry name" value="DUF1573"/>
    <property type="match status" value="1"/>
</dbReference>
<dbReference type="AlphaFoldDB" id="A0A3E1NDF1"/>
<gene>
    <name evidence="1" type="ORF">DXN05_22070</name>
</gene>
<protein>
    <submittedName>
        <fullName evidence="1">DUF1573 domain-containing protein</fullName>
    </submittedName>
</protein>